<comment type="subcellular location">
    <subcellularLocation>
        <location evidence="2">Cytoplasm</location>
        <location evidence="2">Cytoskeleton</location>
        <location evidence="2">Cilium basal body</location>
    </subcellularLocation>
    <subcellularLocation>
        <location evidence="1">Cytoplasm</location>
        <location evidence="1">Cytoskeleton</location>
        <location evidence="1">Microtubule organizing center</location>
        <location evidence="1">Centrosome</location>
        <location evidence="1">Centriole</location>
    </subcellularLocation>
</comment>
<evidence type="ECO:0000256" key="5">
    <source>
        <dbReference type="ARBA" id="ARBA00022743"/>
    </source>
</evidence>
<keyword evidence="4 12" id="KW-0732">Signal</keyword>
<evidence type="ECO:0000256" key="4">
    <source>
        <dbReference type="ARBA" id="ARBA00022729"/>
    </source>
</evidence>
<evidence type="ECO:0000256" key="7">
    <source>
        <dbReference type="ARBA" id="ARBA00023212"/>
    </source>
</evidence>
<dbReference type="EMBL" id="KE665284">
    <property type="protein sequence ID" value="ERE88937.1"/>
    <property type="molecule type" value="Genomic_DNA"/>
</dbReference>
<evidence type="ECO:0000256" key="10">
    <source>
        <dbReference type="SAM" id="Coils"/>
    </source>
</evidence>
<dbReference type="InterPro" id="IPR051241">
    <property type="entry name" value="DZIP_RILPL"/>
</dbReference>
<evidence type="ECO:0000256" key="3">
    <source>
        <dbReference type="ARBA" id="ARBA00009131"/>
    </source>
</evidence>
<feature type="coiled-coil region" evidence="10">
    <location>
        <begin position="659"/>
        <end position="693"/>
    </location>
</feature>
<proteinExistence type="inferred from homology"/>
<dbReference type="GO" id="GO:0060271">
    <property type="term" value="P:cilium assembly"/>
    <property type="evidence" value="ECO:0007669"/>
    <property type="project" value="TreeGrafter"/>
</dbReference>
<keyword evidence="7" id="KW-0206">Cytoskeleton</keyword>
<gene>
    <name evidence="14" type="ORF">H671_1g2693</name>
</gene>
<keyword evidence="6 10" id="KW-0175">Coiled coil</keyword>
<feature type="region of interest" description="Disordered" evidence="11">
    <location>
        <begin position="235"/>
        <end position="404"/>
    </location>
</feature>
<comment type="similarity">
    <text evidence="3">Belongs to the DZIP C2H2-type zinc-finger protein family.</text>
</comment>
<sequence length="775" mass="85981">MKFFIFTCLVAVALAKQESAEEINEKIAQTEEQKINLNEQQTVMNQWLQGKTIHIPNQVKNNQIPQFNIPQFLQAVHQQQMPVVYWNKHSLYPYAPFVDYFGHRYPLNPSLNIPYGLWNDNLPPFLLPPVDNHQGNTITKFAGNPDLDRGLSPYPWILTSKVHYIYPNPSYPSDASMNGPAAVTAPIPPPPPPPSRPYPFIIPPKISVSSMAPEAPGAQAVPAVGEGLVPEFAPVPDKGISGLPTAAKLGPQPPPPEPKPPAAEPAPAQFAASEPAPVQFGAPEPVPIPESPAGHPIAPEPAPPPVVAAAQAISAESPAGQSAENKPVSGEPSMVQSIPLEPAPSQSAEVKPPGADPAAAQPPPAEPVASQPLAGKIVTSEPTEVKSEGAEPAEPKPGSQEPQPFLFYQDAALPICKGFECSQNARGQIVLELQDEAERCHSNVLMSFQKHICYPQSNCPERYGATEGCASPRVVVSTNSASGPLPFFQFRPRLENVDWRRLAAIDVDKVVEATDILTLQENIMNITFCKLEDQKCPHCQLEVDPLLLKLIHLAQLTIEYLMHSQEFLTSQLNTVEERLRLRLSDCEQNKQLVSRKSEDIRLLKQECRCRKKMLSAQQLMMGQAKASHHQCHFCDKAFMNQAFLQSHIHRRHPAVSCLGRSTKAQNDKLQKEIDMLKEQLQFTNAQLESSQHTHTVGISKDCEVLKTNENFQKLVDRWEEGEKQKLIHEMKKVKEMFMKEFEDLTFKNSTLEYQLLEIQKSNMQGKLNMGTWRDS</sequence>
<dbReference type="PANTHER" id="PTHR21502:SF5">
    <property type="entry name" value="CILIUM ASSEMBLY PROTEIN DZIP1"/>
    <property type="match status" value="1"/>
</dbReference>
<reference evidence="15" key="1">
    <citation type="journal article" date="2013" name="Nat. Biotechnol.">
        <title>Chinese hamster genome sequenced from sorted chromosomes.</title>
        <authorList>
            <person name="Brinkrolf K."/>
            <person name="Rupp O."/>
            <person name="Laux H."/>
            <person name="Kollin F."/>
            <person name="Ernst W."/>
            <person name="Linke B."/>
            <person name="Kofler R."/>
            <person name="Romand S."/>
            <person name="Hesse F."/>
            <person name="Budach W.E."/>
            <person name="Galosy S."/>
            <person name="Muller D."/>
            <person name="Noll T."/>
            <person name="Wienberg J."/>
            <person name="Jostock T."/>
            <person name="Leonard M."/>
            <person name="Grillari J."/>
            <person name="Tauch A."/>
            <person name="Goesmann A."/>
            <person name="Helk B."/>
            <person name="Mott J.E."/>
            <person name="Puhler A."/>
            <person name="Borth N."/>
        </authorList>
    </citation>
    <scope>NUCLEOTIDE SEQUENCE [LARGE SCALE GENOMIC DNA]</scope>
    <source>
        <strain evidence="15">17A/GY</strain>
    </source>
</reference>
<dbReference type="GO" id="GO:0005814">
    <property type="term" value="C:centriole"/>
    <property type="evidence" value="ECO:0007669"/>
    <property type="project" value="UniProtKB-SubCell"/>
</dbReference>
<dbReference type="GO" id="GO:0036064">
    <property type="term" value="C:ciliary basal body"/>
    <property type="evidence" value="ECO:0007669"/>
    <property type="project" value="TreeGrafter"/>
</dbReference>
<keyword evidence="8" id="KW-0966">Cell projection</keyword>
<evidence type="ECO:0000256" key="1">
    <source>
        <dbReference type="ARBA" id="ARBA00004114"/>
    </source>
</evidence>
<dbReference type="AlphaFoldDB" id="A0A061IPR7"/>
<dbReference type="InterPro" id="IPR031305">
    <property type="entry name" value="Casein_CS"/>
</dbReference>
<evidence type="ECO:0000256" key="8">
    <source>
        <dbReference type="ARBA" id="ARBA00023273"/>
    </source>
</evidence>
<dbReference type="GO" id="GO:0005737">
    <property type="term" value="C:cytoplasm"/>
    <property type="evidence" value="ECO:0007669"/>
    <property type="project" value="TreeGrafter"/>
</dbReference>
<feature type="domain" description="C2H2-type" evidence="13">
    <location>
        <begin position="629"/>
        <end position="652"/>
    </location>
</feature>
<feature type="signal peptide" evidence="12">
    <location>
        <begin position="1"/>
        <end position="15"/>
    </location>
</feature>
<dbReference type="InterPro" id="IPR013087">
    <property type="entry name" value="Znf_C2H2_type"/>
</dbReference>
<dbReference type="GO" id="GO:0008270">
    <property type="term" value="F:zinc ion binding"/>
    <property type="evidence" value="ECO:0007669"/>
    <property type="project" value="UniProtKB-KW"/>
</dbReference>
<name>A0A061IPR7_CRIGR</name>
<keyword evidence="9" id="KW-0862">Zinc</keyword>
<evidence type="ECO:0000256" key="9">
    <source>
        <dbReference type="PROSITE-ProRule" id="PRU00042"/>
    </source>
</evidence>
<dbReference type="PROSITE" id="PS50157">
    <property type="entry name" value="ZINC_FINGER_C2H2_2"/>
    <property type="match status" value="1"/>
</dbReference>
<dbReference type="PROSITE" id="PS00028">
    <property type="entry name" value="ZINC_FINGER_C2H2_1"/>
    <property type="match status" value="1"/>
</dbReference>
<evidence type="ECO:0000313" key="14">
    <source>
        <dbReference type="EMBL" id="ERE88937.1"/>
    </source>
</evidence>
<evidence type="ECO:0000256" key="6">
    <source>
        <dbReference type="ARBA" id="ARBA00023054"/>
    </source>
</evidence>
<keyword evidence="9" id="KW-0479">Metal-binding</keyword>
<keyword evidence="5" id="KW-0494">Milk protein</keyword>
<feature type="compositionally biased region" description="Low complexity" evidence="11">
    <location>
        <begin position="307"/>
        <end position="320"/>
    </location>
</feature>
<dbReference type="PROSITE" id="PS00306">
    <property type="entry name" value="CASEIN_ALPHA_BETA"/>
    <property type="match status" value="1"/>
</dbReference>
<keyword evidence="7" id="KW-0963">Cytoplasm</keyword>
<evidence type="ECO:0000256" key="12">
    <source>
        <dbReference type="SAM" id="SignalP"/>
    </source>
</evidence>
<dbReference type="PANTHER" id="PTHR21502">
    <property type="entry name" value="ZINC FINGER PROTEIN DZIP1"/>
    <property type="match status" value="1"/>
</dbReference>
<dbReference type="Pfam" id="PF13815">
    <property type="entry name" value="Dzip-like_N"/>
    <property type="match status" value="1"/>
</dbReference>
<keyword evidence="9" id="KW-0863">Zinc-finger</keyword>
<evidence type="ECO:0000256" key="11">
    <source>
        <dbReference type="SAM" id="MobiDB-lite"/>
    </source>
</evidence>
<dbReference type="Proteomes" id="UP000030759">
    <property type="component" value="Unassembled WGS sequence"/>
</dbReference>
<evidence type="ECO:0000259" key="13">
    <source>
        <dbReference type="PROSITE" id="PS50157"/>
    </source>
</evidence>
<feature type="chain" id="PRO_5012700710" evidence="12">
    <location>
        <begin position="16"/>
        <end position="775"/>
    </location>
</feature>
<dbReference type="InterPro" id="IPR032714">
    <property type="entry name" value="DZIP1_N"/>
</dbReference>
<feature type="compositionally biased region" description="Pro residues" evidence="11">
    <location>
        <begin position="251"/>
        <end position="264"/>
    </location>
</feature>
<feature type="coiled-coil region" evidence="10">
    <location>
        <begin position="13"/>
        <end position="40"/>
    </location>
</feature>
<evidence type="ECO:0000313" key="15">
    <source>
        <dbReference type="Proteomes" id="UP000030759"/>
    </source>
</evidence>
<dbReference type="GO" id="GO:0005576">
    <property type="term" value="C:extracellular region"/>
    <property type="evidence" value="ECO:0007669"/>
    <property type="project" value="UniProtKB-ARBA"/>
</dbReference>
<feature type="compositionally biased region" description="Low complexity" evidence="11">
    <location>
        <begin position="265"/>
        <end position="277"/>
    </location>
</feature>
<protein>
    <submittedName>
        <fullName evidence="14">Zinc finger, C2H2-type containing protein</fullName>
    </submittedName>
</protein>
<evidence type="ECO:0000256" key="2">
    <source>
        <dbReference type="ARBA" id="ARBA00004120"/>
    </source>
</evidence>
<accession>A0A061IPR7</accession>
<organism evidence="14 15">
    <name type="scientific">Cricetulus griseus</name>
    <name type="common">Chinese hamster</name>
    <name type="synonym">Cricetulus barabensis griseus</name>
    <dbReference type="NCBI Taxonomy" id="10029"/>
    <lineage>
        <taxon>Eukaryota</taxon>
        <taxon>Metazoa</taxon>
        <taxon>Chordata</taxon>
        <taxon>Craniata</taxon>
        <taxon>Vertebrata</taxon>
        <taxon>Euteleostomi</taxon>
        <taxon>Mammalia</taxon>
        <taxon>Eutheria</taxon>
        <taxon>Euarchontoglires</taxon>
        <taxon>Glires</taxon>
        <taxon>Rodentia</taxon>
        <taxon>Myomorpha</taxon>
        <taxon>Muroidea</taxon>
        <taxon>Cricetidae</taxon>
        <taxon>Cricetinae</taxon>
        <taxon>Cricetulus</taxon>
    </lineage>
</organism>